<keyword evidence="3" id="KW-1185">Reference proteome</keyword>
<dbReference type="InterPro" id="IPR007849">
    <property type="entry name" value="ATP10"/>
</dbReference>
<dbReference type="AlphaFoldDB" id="A0A9W6TM11"/>
<feature type="compositionally biased region" description="Low complexity" evidence="1">
    <location>
        <begin position="56"/>
        <end position="73"/>
    </location>
</feature>
<accession>A0A9W6TM11</accession>
<dbReference type="Proteomes" id="UP001165083">
    <property type="component" value="Unassembled WGS sequence"/>
</dbReference>
<dbReference type="EMBL" id="BSXW01000232">
    <property type="protein sequence ID" value="GMF15908.1"/>
    <property type="molecule type" value="Genomic_DNA"/>
</dbReference>
<feature type="region of interest" description="Disordered" evidence="1">
    <location>
        <begin position="53"/>
        <end position="75"/>
    </location>
</feature>
<proteinExistence type="predicted"/>
<sequence>MPRGHFHRTAIAARDHSTTRLPAVLFAGPSLVPDLTRFIVEIARYSWQDKLPAPASSQQQRQQQHQTTNSNNHEMLFPPRKCCTCKRRSGQVALSSFPPHATYVHSRNIKSLAQLNRTIAPRRPPLMLVSRRATSALRRCRAPLRGAFSSSPDASKHPVAEAAAKPKKILSVRASPAQNLRNALEALDEMIEEADRKVEKKYRPNMFAEFKQLNDTEGKVLEGADKLIEVGKALNVPSLQVDTLEGKRVDLQSFVTKGKVTLVLTAFKNYGLDMLPAWRDGFVAAMSDGKGKVNANVQTLALNVIEDWYMKLVSGSITRGLQEKIPKELHATTFAHFGRCDEFRTPMALDNSFVGYAHLVDGKGRIRWM</sequence>
<dbReference type="PANTHER" id="PTHR28106:SF1">
    <property type="entry name" value="MITOCHONDRIAL ATPASE COMPLEX SUBUNIT ATP10"/>
    <property type="match status" value="1"/>
</dbReference>
<dbReference type="GO" id="GO:0005743">
    <property type="term" value="C:mitochondrial inner membrane"/>
    <property type="evidence" value="ECO:0007669"/>
    <property type="project" value="TreeGrafter"/>
</dbReference>
<protein>
    <submittedName>
        <fullName evidence="2">Unnamed protein product</fullName>
    </submittedName>
</protein>
<evidence type="ECO:0000256" key="1">
    <source>
        <dbReference type="SAM" id="MobiDB-lite"/>
    </source>
</evidence>
<gene>
    <name evidence="2" type="ORF">Plil01_000556100</name>
</gene>
<reference evidence="2" key="1">
    <citation type="submission" date="2023-04" db="EMBL/GenBank/DDBJ databases">
        <title>Phytophthora lilii NBRC 32176.</title>
        <authorList>
            <person name="Ichikawa N."/>
            <person name="Sato H."/>
            <person name="Tonouchi N."/>
        </authorList>
    </citation>
    <scope>NUCLEOTIDE SEQUENCE</scope>
    <source>
        <strain evidence="2">NBRC 32176</strain>
    </source>
</reference>
<dbReference type="Pfam" id="PF05176">
    <property type="entry name" value="ATP-synt_10"/>
    <property type="match status" value="1"/>
</dbReference>
<name>A0A9W6TM11_9STRA</name>
<dbReference type="PANTHER" id="PTHR28106">
    <property type="entry name" value="MITOCHONDRIAL ATPASE COMPLEX SUBUNIT ATP10"/>
    <property type="match status" value="1"/>
</dbReference>
<evidence type="ECO:0000313" key="3">
    <source>
        <dbReference type="Proteomes" id="UP001165083"/>
    </source>
</evidence>
<comment type="caution">
    <text evidence="2">The sequence shown here is derived from an EMBL/GenBank/DDBJ whole genome shotgun (WGS) entry which is preliminary data.</text>
</comment>
<organism evidence="2 3">
    <name type="scientific">Phytophthora lilii</name>
    <dbReference type="NCBI Taxonomy" id="2077276"/>
    <lineage>
        <taxon>Eukaryota</taxon>
        <taxon>Sar</taxon>
        <taxon>Stramenopiles</taxon>
        <taxon>Oomycota</taxon>
        <taxon>Peronosporomycetes</taxon>
        <taxon>Peronosporales</taxon>
        <taxon>Peronosporaceae</taxon>
        <taxon>Phytophthora</taxon>
    </lineage>
</organism>
<dbReference type="GO" id="GO:0033615">
    <property type="term" value="P:mitochondrial proton-transporting ATP synthase complex assembly"/>
    <property type="evidence" value="ECO:0007669"/>
    <property type="project" value="TreeGrafter"/>
</dbReference>
<evidence type="ECO:0000313" key="2">
    <source>
        <dbReference type="EMBL" id="GMF15908.1"/>
    </source>
</evidence>
<dbReference type="OrthoDB" id="17089at2759"/>